<dbReference type="PROSITE" id="PS50930">
    <property type="entry name" value="HTH_LYTTR"/>
    <property type="match status" value="1"/>
</dbReference>
<feature type="domain" description="HTH LytTR-type" evidence="2">
    <location>
        <begin position="53"/>
        <end position="144"/>
    </location>
</feature>
<dbReference type="GO" id="GO:0000156">
    <property type="term" value="F:phosphorelay response regulator activity"/>
    <property type="evidence" value="ECO:0007669"/>
    <property type="project" value="InterPro"/>
</dbReference>
<keyword evidence="1" id="KW-0812">Transmembrane</keyword>
<evidence type="ECO:0000256" key="1">
    <source>
        <dbReference type="SAM" id="Phobius"/>
    </source>
</evidence>
<keyword evidence="3" id="KW-0238">DNA-binding</keyword>
<dbReference type="Pfam" id="PF04397">
    <property type="entry name" value="LytTR"/>
    <property type="match status" value="1"/>
</dbReference>
<evidence type="ECO:0000313" key="3">
    <source>
        <dbReference type="EMBL" id="MDC4238799.1"/>
    </source>
</evidence>
<keyword evidence="1" id="KW-1133">Transmembrane helix</keyword>
<sequence>MDRAVLLLACLFTITRPHSLGYDIVSKIAAPMIIGQISVGFIVLLVQSIKNDNDIYYCVARERITYVFNKNEEYSVNLSISDFYQKLPKEIFFRCHRSYVVNINKIREIIPWCNSTYNLKLQDIDYEVPVSRSNVKEFKQLMHI</sequence>
<dbReference type="Gene3D" id="2.20.25.10">
    <property type="match status" value="1"/>
</dbReference>
<accession>A0A9X3XIR8</accession>
<comment type="caution">
    <text evidence="3">The sequence shown here is derived from an EMBL/GenBank/DDBJ whole genome shotgun (WGS) entry which is preliminary data.</text>
</comment>
<reference evidence="3" key="1">
    <citation type="submission" date="2022-05" db="EMBL/GenBank/DDBJ databases">
        <title>Draft genome sequence of Clostridium tertium strain CP3 isolated from Peru.</title>
        <authorList>
            <person name="Hurtado R."/>
            <person name="Lima L."/>
            <person name="Sousa T."/>
            <person name="Jaiswal A.K."/>
            <person name="Tiwari S."/>
            <person name="Maturrano L."/>
            <person name="Brenig B."/>
            <person name="Azevedo V."/>
        </authorList>
    </citation>
    <scope>NUCLEOTIDE SEQUENCE</scope>
    <source>
        <strain evidence="3">CP3</strain>
    </source>
</reference>
<dbReference type="RefSeq" id="WP_008680085.1">
    <property type="nucleotide sequence ID" value="NZ_CABKOG010000003.1"/>
</dbReference>
<dbReference type="SMART" id="SM00850">
    <property type="entry name" value="LytTR"/>
    <property type="match status" value="1"/>
</dbReference>
<feature type="transmembrane region" description="Helical" evidence="1">
    <location>
        <begin position="27"/>
        <end position="46"/>
    </location>
</feature>
<protein>
    <submittedName>
        <fullName evidence="3">LytTR family transcriptional regulator DNA-binding domain-containing protein</fullName>
    </submittedName>
</protein>
<dbReference type="AlphaFoldDB" id="A0A9X3XIR8"/>
<dbReference type="Proteomes" id="UP001141183">
    <property type="component" value="Unassembled WGS sequence"/>
</dbReference>
<proteinExistence type="predicted"/>
<evidence type="ECO:0000259" key="2">
    <source>
        <dbReference type="PROSITE" id="PS50930"/>
    </source>
</evidence>
<gene>
    <name evidence="3" type="ORF">NE398_01255</name>
</gene>
<keyword evidence="1" id="KW-0472">Membrane</keyword>
<dbReference type="GO" id="GO:0003677">
    <property type="term" value="F:DNA binding"/>
    <property type="evidence" value="ECO:0007669"/>
    <property type="project" value="UniProtKB-KW"/>
</dbReference>
<name>A0A9X3XIR8_9CLOT</name>
<organism evidence="3 4">
    <name type="scientific">Clostridium tertium</name>
    <dbReference type="NCBI Taxonomy" id="1559"/>
    <lineage>
        <taxon>Bacteria</taxon>
        <taxon>Bacillati</taxon>
        <taxon>Bacillota</taxon>
        <taxon>Clostridia</taxon>
        <taxon>Eubacteriales</taxon>
        <taxon>Clostridiaceae</taxon>
        <taxon>Clostridium</taxon>
    </lineage>
</organism>
<keyword evidence="4" id="KW-1185">Reference proteome</keyword>
<dbReference type="InterPro" id="IPR046947">
    <property type="entry name" value="LytR-like"/>
</dbReference>
<dbReference type="EMBL" id="JAMRYU010000001">
    <property type="protein sequence ID" value="MDC4238799.1"/>
    <property type="molecule type" value="Genomic_DNA"/>
</dbReference>
<dbReference type="PANTHER" id="PTHR37299:SF1">
    <property type="entry name" value="STAGE 0 SPORULATION PROTEIN A HOMOLOG"/>
    <property type="match status" value="1"/>
</dbReference>
<dbReference type="PANTHER" id="PTHR37299">
    <property type="entry name" value="TRANSCRIPTIONAL REGULATOR-RELATED"/>
    <property type="match status" value="1"/>
</dbReference>
<dbReference type="InterPro" id="IPR007492">
    <property type="entry name" value="LytTR_DNA-bd_dom"/>
</dbReference>
<evidence type="ECO:0000313" key="4">
    <source>
        <dbReference type="Proteomes" id="UP001141183"/>
    </source>
</evidence>
<dbReference type="Gene3D" id="2.40.50.40">
    <property type="match status" value="1"/>
</dbReference>